<sequence>MRSASTLVLAVLAAGAAAHKSVIASSSQVAACPAPTKTKTVTEVVTLTRSRTSSAPTSTAVPTTADVPVESSSKVTESPVSSSSVVSSAAEPTTIESSSTLSESSIASSSLEVSTSAIESSIVESSIASTTSIVVPTTTIEVIESTSDIAPEPVTTSAEPVTTSAEPTSEAPSSTAQLPLPDFTNFPRAYPADVVDDLRDESIAKLEEFLGTTAQPSGGCTLENVAIRREWSDLSVDQRKEYISAVQCLQSKPPKTPASVAAGAKSRFDDFLVTHIQQTPTIHNTANFLAWHRYYVWAYETALRDECGYTGFQPYWNWDRYANDPENSPLFNGDEASLSGNSRNGGCVETGPFKDMSVNLGPGNSLRYNPRCLKRAISRSNAQSTKADRTLPLITQSRDIGSFQNTLQLPQGVHANGHFTIGGDPAGDIYSSPGDPAFYLHHAMVDRVWWIWQLQDLETRLTAVAGNTGSYGNGGARGTLNDLLNLGYNGGNVALGSLLNTMGGKGGEFCYIYA</sequence>
<evidence type="ECO:0000313" key="7">
    <source>
        <dbReference type="EMBL" id="KAH7320731.1"/>
    </source>
</evidence>
<evidence type="ECO:0000259" key="6">
    <source>
        <dbReference type="PROSITE" id="PS00498"/>
    </source>
</evidence>
<feature type="signal peptide" evidence="4">
    <location>
        <begin position="1"/>
        <end position="18"/>
    </location>
</feature>
<dbReference type="AlphaFoldDB" id="A0A8K0SYX0"/>
<dbReference type="OrthoDB" id="6132182at2759"/>
<dbReference type="SUPFAM" id="SSF48056">
    <property type="entry name" value="Di-copper centre-containing domain"/>
    <property type="match status" value="1"/>
</dbReference>
<reference evidence="7" key="1">
    <citation type="journal article" date="2021" name="Nat. Commun.">
        <title>Genetic determinants of endophytism in the Arabidopsis root mycobiome.</title>
        <authorList>
            <person name="Mesny F."/>
            <person name="Miyauchi S."/>
            <person name="Thiergart T."/>
            <person name="Pickel B."/>
            <person name="Atanasova L."/>
            <person name="Karlsson M."/>
            <person name="Huettel B."/>
            <person name="Barry K.W."/>
            <person name="Haridas S."/>
            <person name="Chen C."/>
            <person name="Bauer D."/>
            <person name="Andreopoulos W."/>
            <person name="Pangilinan J."/>
            <person name="LaButti K."/>
            <person name="Riley R."/>
            <person name="Lipzen A."/>
            <person name="Clum A."/>
            <person name="Drula E."/>
            <person name="Henrissat B."/>
            <person name="Kohler A."/>
            <person name="Grigoriev I.V."/>
            <person name="Martin F.M."/>
            <person name="Hacquard S."/>
        </authorList>
    </citation>
    <scope>NUCLEOTIDE SEQUENCE</scope>
    <source>
        <strain evidence="7">MPI-CAGE-CH-0235</strain>
    </source>
</reference>
<organism evidence="7 8">
    <name type="scientific">Stachybotrys elegans</name>
    <dbReference type="NCBI Taxonomy" id="80388"/>
    <lineage>
        <taxon>Eukaryota</taxon>
        <taxon>Fungi</taxon>
        <taxon>Dikarya</taxon>
        <taxon>Ascomycota</taxon>
        <taxon>Pezizomycotina</taxon>
        <taxon>Sordariomycetes</taxon>
        <taxon>Hypocreomycetidae</taxon>
        <taxon>Hypocreales</taxon>
        <taxon>Stachybotryaceae</taxon>
        <taxon>Stachybotrys</taxon>
    </lineage>
</organism>
<feature type="compositionally biased region" description="Polar residues" evidence="3">
    <location>
        <begin position="154"/>
        <end position="177"/>
    </location>
</feature>
<dbReference type="Proteomes" id="UP000813444">
    <property type="component" value="Unassembled WGS sequence"/>
</dbReference>
<evidence type="ECO:0000256" key="2">
    <source>
        <dbReference type="ARBA" id="ARBA00023002"/>
    </source>
</evidence>
<dbReference type="PRINTS" id="PR00092">
    <property type="entry name" value="TYROSINASE"/>
</dbReference>
<feature type="region of interest" description="Disordered" evidence="3">
    <location>
        <begin position="49"/>
        <end position="106"/>
    </location>
</feature>
<comment type="caution">
    <text evidence="7">The sequence shown here is derived from an EMBL/GenBank/DDBJ whole genome shotgun (WGS) entry which is preliminary data.</text>
</comment>
<dbReference type="InterPro" id="IPR008922">
    <property type="entry name" value="Di-copper_centre_dom_sf"/>
</dbReference>
<evidence type="ECO:0000256" key="4">
    <source>
        <dbReference type="SAM" id="SignalP"/>
    </source>
</evidence>
<evidence type="ECO:0000256" key="3">
    <source>
        <dbReference type="SAM" id="MobiDB-lite"/>
    </source>
</evidence>
<feature type="domain" description="Tyrosinase copper-binding" evidence="5">
    <location>
        <begin position="283"/>
        <end position="300"/>
    </location>
</feature>
<dbReference type="Pfam" id="PF00264">
    <property type="entry name" value="Tyrosinase"/>
    <property type="match status" value="1"/>
</dbReference>
<dbReference type="GO" id="GO:0016491">
    <property type="term" value="F:oxidoreductase activity"/>
    <property type="evidence" value="ECO:0007669"/>
    <property type="project" value="UniProtKB-KW"/>
</dbReference>
<evidence type="ECO:0000256" key="1">
    <source>
        <dbReference type="ARBA" id="ARBA00022723"/>
    </source>
</evidence>
<feature type="region of interest" description="Disordered" evidence="3">
    <location>
        <begin position="144"/>
        <end position="182"/>
    </location>
</feature>
<feature type="domain" description="Tyrosinase copper-binding" evidence="6">
    <location>
        <begin position="435"/>
        <end position="446"/>
    </location>
</feature>
<dbReference type="Gene3D" id="1.10.1280.10">
    <property type="entry name" value="Di-copper center containing domain from catechol oxidase"/>
    <property type="match status" value="1"/>
</dbReference>
<keyword evidence="2" id="KW-0560">Oxidoreductase</keyword>
<dbReference type="GO" id="GO:0046872">
    <property type="term" value="F:metal ion binding"/>
    <property type="evidence" value="ECO:0007669"/>
    <property type="project" value="UniProtKB-KW"/>
</dbReference>
<evidence type="ECO:0000313" key="8">
    <source>
        <dbReference type="Proteomes" id="UP000813444"/>
    </source>
</evidence>
<keyword evidence="1" id="KW-0479">Metal-binding</keyword>
<dbReference type="EMBL" id="JAGPNK010000005">
    <property type="protein sequence ID" value="KAH7320731.1"/>
    <property type="molecule type" value="Genomic_DNA"/>
</dbReference>
<proteinExistence type="predicted"/>
<dbReference type="PROSITE" id="PS00497">
    <property type="entry name" value="TYROSINASE_1"/>
    <property type="match status" value="1"/>
</dbReference>
<accession>A0A8K0SYX0</accession>
<dbReference type="PANTHER" id="PTHR11474:SF125">
    <property type="entry name" value="N-ACETYL-6-HYDROXYTRYPTOPHAN OXIDASE IVOB-RELATED"/>
    <property type="match status" value="1"/>
</dbReference>
<feature type="chain" id="PRO_5035446108" description="Tyrosinase copper-binding domain-containing protein" evidence="4">
    <location>
        <begin position="19"/>
        <end position="514"/>
    </location>
</feature>
<keyword evidence="8" id="KW-1185">Reference proteome</keyword>
<protein>
    <recommendedName>
        <fullName evidence="5 6">Tyrosinase copper-binding domain-containing protein</fullName>
    </recommendedName>
</protein>
<dbReference type="PROSITE" id="PS00498">
    <property type="entry name" value="TYROSINASE_2"/>
    <property type="match status" value="1"/>
</dbReference>
<dbReference type="InterPro" id="IPR050316">
    <property type="entry name" value="Tyrosinase/Hemocyanin"/>
</dbReference>
<name>A0A8K0SYX0_9HYPO</name>
<gene>
    <name evidence="7" type="ORF">B0I35DRAFT_477288</name>
</gene>
<keyword evidence="4" id="KW-0732">Signal</keyword>
<dbReference type="PANTHER" id="PTHR11474">
    <property type="entry name" value="TYROSINASE FAMILY MEMBER"/>
    <property type="match status" value="1"/>
</dbReference>
<dbReference type="InterPro" id="IPR002227">
    <property type="entry name" value="Tyrosinase_Cu-bd"/>
</dbReference>
<evidence type="ECO:0000259" key="5">
    <source>
        <dbReference type="PROSITE" id="PS00497"/>
    </source>
</evidence>